<dbReference type="InterPro" id="IPR014001">
    <property type="entry name" value="Helicase_ATP-bd"/>
</dbReference>
<dbReference type="KEGG" id="vg:40088083"/>
<name>A0A223W0T3_9CAUD</name>
<dbReference type="GeneID" id="40088083"/>
<dbReference type="SUPFAM" id="SSF52540">
    <property type="entry name" value="P-loop containing nucleoside triphosphate hydrolases"/>
    <property type="match status" value="1"/>
</dbReference>
<feature type="domain" description="Helicase C-terminal" evidence="6">
    <location>
        <begin position="298"/>
        <end position="443"/>
    </location>
</feature>
<dbReference type="InterPro" id="IPR001650">
    <property type="entry name" value="Helicase_C-like"/>
</dbReference>
<dbReference type="GO" id="GO:0016787">
    <property type="term" value="F:hydrolase activity"/>
    <property type="evidence" value="ECO:0007669"/>
    <property type="project" value="UniProtKB-KW"/>
</dbReference>
<evidence type="ECO:0000313" key="8">
    <source>
        <dbReference type="Proteomes" id="UP000223025"/>
    </source>
</evidence>
<dbReference type="GO" id="GO:0003677">
    <property type="term" value="F:DNA binding"/>
    <property type="evidence" value="ECO:0007669"/>
    <property type="project" value="InterPro"/>
</dbReference>
<dbReference type="Proteomes" id="UP000223025">
    <property type="component" value="Segment"/>
</dbReference>
<dbReference type="EMBL" id="MF403008">
    <property type="protein sequence ID" value="ASV44698.2"/>
    <property type="molecule type" value="Genomic_DNA"/>
</dbReference>
<sequence length="460" mass="51784">MGHWDGSVSLFNLNGATYLNALERVLPVIINNGYEIEIEDNRKTHTFDFKPIDENYLKDNKPDAVWPKGHPAEGQPIILRDYQVDAINNFLSNTQSTQIISTGGGKTVTSATLSFLCETYGRTIVIVPNKSLVTQTEKDYKMLGLDVGVFYGDRKEYGHQHTICTWQSLDVLAKGKSKKVKTNKTDFKDFIKDVVCVMVDECHGSSGPTLKNLLAGAFADIPIRWGFTGTIPKDKYLAEIIECVIGPVSGQIRAKDLMDKGVLSNCHIDILQMIDYVKFADFKEENKFLVTDDIKLDYMANMIDTVRKSGNTLVLVNLIETGETLQKLLPNSEFINGKVKVEERNKHYAQASDNDDVLIIATYGTAAVGIDIPRLFNVILFEPGKSFVRVIQSIGRGIRKAKDKDFVNIYDIASTCKYSARHLTERKKYYKEAEYPFTLTKIDYTKGVPFIPNKKKVKTK</sequence>
<dbReference type="PANTHER" id="PTHR11274:SF0">
    <property type="entry name" value="GENERAL TRANSCRIPTION AND DNA REPAIR FACTOR IIH HELICASE SUBUNIT XPB"/>
    <property type="match status" value="1"/>
</dbReference>
<dbReference type="InterPro" id="IPR027417">
    <property type="entry name" value="P-loop_NTPase"/>
</dbReference>
<evidence type="ECO:0000313" key="7">
    <source>
        <dbReference type="EMBL" id="ASV44698.2"/>
    </source>
</evidence>
<evidence type="ECO:0000256" key="2">
    <source>
        <dbReference type="ARBA" id="ARBA00022801"/>
    </source>
</evidence>
<proteinExistence type="predicted"/>
<dbReference type="PROSITE" id="PS51194">
    <property type="entry name" value="HELICASE_CTER"/>
    <property type="match status" value="1"/>
</dbReference>
<evidence type="ECO:0000256" key="3">
    <source>
        <dbReference type="ARBA" id="ARBA00022806"/>
    </source>
</evidence>
<dbReference type="PANTHER" id="PTHR11274">
    <property type="entry name" value="RAD25/XP-B DNA REPAIR HELICASE"/>
    <property type="match status" value="1"/>
</dbReference>
<keyword evidence="1" id="KW-0547">Nucleotide-binding</keyword>
<evidence type="ECO:0000256" key="1">
    <source>
        <dbReference type="ARBA" id="ARBA00022741"/>
    </source>
</evidence>
<evidence type="ECO:0000259" key="6">
    <source>
        <dbReference type="PROSITE" id="PS51194"/>
    </source>
</evidence>
<accession>A0A223W0T3</accession>
<dbReference type="Gene3D" id="3.40.50.300">
    <property type="entry name" value="P-loop containing nucleotide triphosphate hydrolases"/>
    <property type="match status" value="2"/>
</dbReference>
<evidence type="ECO:0000259" key="5">
    <source>
        <dbReference type="PROSITE" id="PS51192"/>
    </source>
</evidence>
<keyword evidence="8" id="KW-1185">Reference proteome</keyword>
<keyword evidence="2" id="KW-0378">Hydrolase</keyword>
<organism evidence="7 8">
    <name type="scientific">Agrobacterium phage Atu_ph07</name>
    <dbReference type="NCBI Taxonomy" id="2024264"/>
    <lineage>
        <taxon>Viruses</taxon>
        <taxon>Duplodnaviria</taxon>
        <taxon>Heunggongvirae</taxon>
        <taxon>Uroviricota</taxon>
        <taxon>Caudoviricetes</taxon>
        <taxon>Polybotosvirus</taxon>
        <taxon>Polybotosvirus Atuph07</taxon>
    </lineage>
</organism>
<dbReference type="Pfam" id="PF00271">
    <property type="entry name" value="Helicase_C"/>
    <property type="match status" value="1"/>
</dbReference>
<evidence type="ECO:0000256" key="4">
    <source>
        <dbReference type="ARBA" id="ARBA00022840"/>
    </source>
</evidence>
<keyword evidence="3" id="KW-0347">Helicase</keyword>
<evidence type="ECO:0008006" key="9">
    <source>
        <dbReference type="Google" id="ProtNLM"/>
    </source>
</evidence>
<dbReference type="GO" id="GO:0005524">
    <property type="term" value="F:ATP binding"/>
    <property type="evidence" value="ECO:0007669"/>
    <property type="project" value="UniProtKB-KW"/>
</dbReference>
<dbReference type="RefSeq" id="YP_009611745.1">
    <property type="nucleotide sequence ID" value="NC_042013.1"/>
</dbReference>
<dbReference type="Pfam" id="PF04851">
    <property type="entry name" value="ResIII"/>
    <property type="match status" value="1"/>
</dbReference>
<feature type="domain" description="Helicase ATP-binding" evidence="5">
    <location>
        <begin position="87"/>
        <end position="249"/>
    </location>
</feature>
<dbReference type="InterPro" id="IPR050615">
    <property type="entry name" value="ATP-dep_DNA_Helicase"/>
</dbReference>
<dbReference type="SMART" id="SM00490">
    <property type="entry name" value="HELICc"/>
    <property type="match status" value="1"/>
</dbReference>
<dbReference type="SMART" id="SM00487">
    <property type="entry name" value="DEXDc"/>
    <property type="match status" value="1"/>
</dbReference>
<dbReference type="InterPro" id="IPR006935">
    <property type="entry name" value="Helicase/UvrB_N"/>
</dbReference>
<dbReference type="PROSITE" id="PS51192">
    <property type="entry name" value="HELICASE_ATP_BIND_1"/>
    <property type="match status" value="1"/>
</dbReference>
<reference evidence="7 8" key="1">
    <citation type="submission" date="2017-06" db="EMBL/GenBank/DDBJ databases">
        <authorList>
            <person name="Kim H.J."/>
            <person name="Triplett B.A."/>
        </authorList>
    </citation>
    <scope>NUCLEOTIDE SEQUENCE [LARGE SCALE GENOMIC DNA]</scope>
</reference>
<dbReference type="OrthoDB" id="2008at10239"/>
<keyword evidence="4" id="KW-0067">ATP-binding</keyword>
<protein>
    <recommendedName>
        <fullName evidence="9">DNA helicase</fullName>
    </recommendedName>
</protein>
<dbReference type="GO" id="GO:0004386">
    <property type="term" value="F:helicase activity"/>
    <property type="evidence" value="ECO:0007669"/>
    <property type="project" value="UniProtKB-KW"/>
</dbReference>